<evidence type="ECO:0000313" key="1">
    <source>
        <dbReference type="EMBL" id="SOO23843.1"/>
    </source>
</evidence>
<organism evidence="1 2">
    <name type="scientific">Xanthomonas campestris pv. phaseoli</name>
    <dbReference type="NCBI Taxonomy" id="317013"/>
    <lineage>
        <taxon>Bacteria</taxon>
        <taxon>Pseudomonadati</taxon>
        <taxon>Pseudomonadota</taxon>
        <taxon>Gammaproteobacteria</taxon>
        <taxon>Lysobacterales</taxon>
        <taxon>Lysobacteraceae</taxon>
        <taxon>Xanthomonas</taxon>
    </lineage>
</organism>
<dbReference type="EMBL" id="OCZC01000058">
    <property type="protein sequence ID" value="SOO23843.1"/>
    <property type="molecule type" value="Genomic_DNA"/>
</dbReference>
<accession>A0A7Z7J101</accession>
<gene>
    <name evidence="1" type="ORF">XFF6991_310013</name>
</gene>
<evidence type="ECO:0000313" key="2">
    <source>
        <dbReference type="Proteomes" id="UP000234345"/>
    </source>
</evidence>
<sequence>MLPGAEPAVRSVCKPGAHSGVSAAGFFDVPDCRLEYDKAASGLIGIATAFTRCFKTSHLHRLFLWACV</sequence>
<name>A0A7Z7J101_XANCH</name>
<comment type="caution">
    <text evidence="1">The sequence shown here is derived from an EMBL/GenBank/DDBJ whole genome shotgun (WGS) entry which is preliminary data.</text>
</comment>
<dbReference type="AlphaFoldDB" id="A0A7Z7J101"/>
<dbReference type="Proteomes" id="UP000234345">
    <property type="component" value="Unassembled WGS sequence"/>
</dbReference>
<protein>
    <submittedName>
        <fullName evidence="1">Uncharacterized protein</fullName>
    </submittedName>
</protein>
<reference evidence="1 2" key="1">
    <citation type="submission" date="2017-10" db="EMBL/GenBank/DDBJ databases">
        <authorList>
            <person name="Regsiter A."/>
            <person name="William W."/>
        </authorList>
    </citation>
    <scope>NUCLEOTIDE SEQUENCE [LARGE SCALE GENOMIC DNA]</scope>
    <source>
        <strain evidence="1 2">CFBP6991</strain>
    </source>
</reference>
<proteinExistence type="predicted"/>